<organism evidence="1 2">
    <name type="scientific">Marine Group III euryarchaeote CG-Epi1</name>
    <dbReference type="NCBI Taxonomy" id="1888995"/>
    <lineage>
        <taxon>Archaea</taxon>
        <taxon>Methanobacteriati</taxon>
        <taxon>Thermoplasmatota</taxon>
        <taxon>Thermoplasmata</taxon>
        <taxon>Candidatus Thermoprofundales</taxon>
    </lineage>
</organism>
<dbReference type="EMBL" id="MIZA01000012">
    <property type="protein sequence ID" value="OIR20513.1"/>
    <property type="molecule type" value="Genomic_DNA"/>
</dbReference>
<proteinExistence type="predicted"/>
<accession>A0A1J5THR0</accession>
<evidence type="ECO:0000313" key="2">
    <source>
        <dbReference type="Proteomes" id="UP000183080"/>
    </source>
</evidence>
<comment type="caution">
    <text evidence="1">The sequence shown here is derived from an EMBL/GenBank/DDBJ whole genome shotgun (WGS) entry which is preliminary data.</text>
</comment>
<dbReference type="STRING" id="1888995.BD935_01120"/>
<dbReference type="Proteomes" id="UP000183080">
    <property type="component" value="Unassembled WGS sequence"/>
</dbReference>
<name>A0A1J5THR0_9ARCH</name>
<protein>
    <submittedName>
        <fullName evidence="1">Uncharacterized protein</fullName>
    </submittedName>
</protein>
<sequence length="98" mass="11121">MLRAKEIIIFLPGDGEKEVFKDVEFQSNPEAGLLAIFKDNGKESIMFSGHSYKIEMAEKDAKESYDMAEKAHSMSKDQMKMMLERETGPTDRFSSSFG</sequence>
<dbReference type="AlphaFoldDB" id="A0A1J5THR0"/>
<evidence type="ECO:0000313" key="1">
    <source>
        <dbReference type="EMBL" id="OIR20513.1"/>
    </source>
</evidence>
<reference evidence="1 2" key="1">
    <citation type="submission" date="2016-08" db="EMBL/GenBank/DDBJ databases">
        <title>New Insights into Marine Group III Euryarchaeota, from dark to light.</title>
        <authorList>
            <person name="Haro-Moreno J.M."/>
            <person name="Rodriguez-Valera F."/>
            <person name="Lopez-Garcia P."/>
            <person name="Moreira D."/>
            <person name="Martin-Cuadrado A.B."/>
        </authorList>
    </citation>
    <scope>NUCLEOTIDE SEQUENCE [LARGE SCALE GENOMIC DNA]</scope>
    <source>
        <strain evidence="1">CG-Epi1</strain>
    </source>
</reference>
<gene>
    <name evidence="1" type="ORF">BD935_01120</name>
</gene>